<gene>
    <name evidence="1" type="ORF">IQ247_05460</name>
</gene>
<proteinExistence type="predicted"/>
<evidence type="ECO:0000313" key="1">
    <source>
        <dbReference type="EMBL" id="MBE9212164.1"/>
    </source>
</evidence>
<reference evidence="1" key="1">
    <citation type="submission" date="2020-10" db="EMBL/GenBank/DDBJ databases">
        <authorList>
            <person name="Castelo-Branco R."/>
            <person name="Eusebio N."/>
            <person name="Adriana R."/>
            <person name="Vieira A."/>
            <person name="Brugerolle De Fraissinette N."/>
            <person name="Rezende De Castro R."/>
            <person name="Schneider M.P."/>
            <person name="Vasconcelos V."/>
            <person name="Leao P.N."/>
        </authorList>
    </citation>
    <scope>NUCLEOTIDE SEQUENCE</scope>
    <source>
        <strain evidence="1">LEGE 06105</strain>
    </source>
</reference>
<evidence type="ECO:0000313" key="2">
    <source>
        <dbReference type="Proteomes" id="UP000620559"/>
    </source>
</evidence>
<dbReference type="AlphaFoldDB" id="A0A8J7F673"/>
<comment type="caution">
    <text evidence="1">The sequence shown here is derived from an EMBL/GenBank/DDBJ whole genome shotgun (WGS) entry which is preliminary data.</text>
</comment>
<dbReference type="RefSeq" id="WP_193917846.1">
    <property type="nucleotide sequence ID" value="NZ_JADEWL010000011.1"/>
</dbReference>
<dbReference type="Proteomes" id="UP000620559">
    <property type="component" value="Unassembled WGS sequence"/>
</dbReference>
<dbReference type="EMBL" id="JADEWL010000011">
    <property type="protein sequence ID" value="MBE9212164.1"/>
    <property type="molecule type" value="Genomic_DNA"/>
</dbReference>
<protein>
    <submittedName>
        <fullName evidence="1">Uncharacterized protein</fullName>
    </submittedName>
</protein>
<accession>A0A8J7F673</accession>
<sequence length="383" mass="43859">MINLNKLLNTKNSKLAWLLRLKLLGLRTELEEALKTEVSDPGSDICQELLQELNVILESQYQSNNTEKIPSWEDVLEPISNQVDNNLQLPQTTTQVKLKPITQTLLAHQELSQYIGEYQFNCTDDAQLWNEIQRLLLRIPQKQADILRSQILKQVNRLGGMEDKVSLRQLAFPIHEHIYSGLKGNIQASGLCFSNMVNFDERLETQKSGTELDILAAIVSTYLKFIEIDPYLHHTLRSVDRFGVRSLSSVDKPKYITALIERFHRVKVTFNTDKSIALRARLDLDEAIHSLVYLPCVDRFSWWGKLQQEARHTLEVAVQQARQAGYQVQIRPLWGTYADVYPFSKDDLQIDIGGIPGEVSACLRVYAKINDETLPGRVLFRSS</sequence>
<name>A0A8J7F673_9CYAN</name>
<organism evidence="1 2">
    <name type="scientific">Plectonema cf. radiosum LEGE 06105</name>
    <dbReference type="NCBI Taxonomy" id="945769"/>
    <lineage>
        <taxon>Bacteria</taxon>
        <taxon>Bacillati</taxon>
        <taxon>Cyanobacteriota</taxon>
        <taxon>Cyanophyceae</taxon>
        <taxon>Oscillatoriophycideae</taxon>
        <taxon>Oscillatoriales</taxon>
        <taxon>Microcoleaceae</taxon>
        <taxon>Plectonema</taxon>
    </lineage>
</organism>
<keyword evidence="2" id="KW-1185">Reference proteome</keyword>